<sequence length="118" mass="12919">MMLTHLALGSFYLPHGLGKITGFAGTVGFPAPAFFLALAMRTELVVAKLTNRGARYPAIFSIGLMAVAALAQFSAKGPNLYWARGGIEYQMFWLITSVAVFLNDWRKSPGLFDIFKTL</sequence>
<dbReference type="InterPro" id="IPR032808">
    <property type="entry name" value="DoxX"/>
</dbReference>
<dbReference type="AlphaFoldDB" id="A0A1W6P2Z7"/>
<keyword evidence="3 5" id="KW-1133">Transmembrane helix</keyword>
<keyword evidence="6" id="KW-0614">Plasmid</keyword>
<evidence type="ECO:0000256" key="5">
    <source>
        <dbReference type="SAM" id="Phobius"/>
    </source>
</evidence>
<reference evidence="6 7" key="1">
    <citation type="submission" date="2017-02" db="EMBL/GenBank/DDBJ databases">
        <title>Ketogulonicigenium robustum SPU B003 Genome sequencing and assembly.</title>
        <authorList>
            <person name="Li Y."/>
            <person name="Liu L."/>
            <person name="Wang C."/>
            <person name="Zhang M."/>
            <person name="Zhang T."/>
            <person name="Zhang Y."/>
        </authorList>
    </citation>
    <scope>NUCLEOTIDE SEQUENCE [LARGE SCALE GENOMIC DNA]</scope>
    <source>
        <strain evidence="6 7">SPU_B003</strain>
        <plasmid evidence="6 7">unnamed1</plasmid>
    </source>
</reference>
<geneLocation type="plasmid" evidence="6">
    <name>unnamed1</name>
</geneLocation>
<keyword evidence="7" id="KW-1185">Reference proteome</keyword>
<evidence type="ECO:0000256" key="2">
    <source>
        <dbReference type="ARBA" id="ARBA00022692"/>
    </source>
</evidence>
<comment type="subcellular location">
    <subcellularLocation>
        <location evidence="1">Membrane</location>
        <topology evidence="1">Multi-pass membrane protein</topology>
    </subcellularLocation>
</comment>
<dbReference type="Proteomes" id="UP000242447">
    <property type="component" value="Plasmid unnamed1"/>
</dbReference>
<dbReference type="KEGG" id="kro:BVG79_p1000054"/>
<keyword evidence="4 5" id="KW-0472">Membrane</keyword>
<dbReference type="GO" id="GO:0016020">
    <property type="term" value="C:membrane"/>
    <property type="evidence" value="ECO:0007669"/>
    <property type="project" value="UniProtKB-SubCell"/>
</dbReference>
<dbReference type="Pfam" id="PF07681">
    <property type="entry name" value="DoxX"/>
    <property type="match status" value="1"/>
</dbReference>
<dbReference type="EMBL" id="CP019938">
    <property type="protein sequence ID" value="ARO15856.1"/>
    <property type="molecule type" value="Genomic_DNA"/>
</dbReference>
<gene>
    <name evidence="6" type="ORF">BVG79_p1000054</name>
</gene>
<dbReference type="RefSeq" id="WP_085787444.1">
    <property type="nucleotide sequence ID" value="NZ_CP019938.1"/>
</dbReference>
<evidence type="ECO:0000256" key="3">
    <source>
        <dbReference type="ARBA" id="ARBA00022989"/>
    </source>
</evidence>
<evidence type="ECO:0000313" key="7">
    <source>
        <dbReference type="Proteomes" id="UP000242447"/>
    </source>
</evidence>
<name>A0A1W6P2Z7_9RHOB</name>
<evidence type="ECO:0000313" key="6">
    <source>
        <dbReference type="EMBL" id="ARO15856.1"/>
    </source>
</evidence>
<proteinExistence type="predicted"/>
<keyword evidence="2 5" id="KW-0812">Transmembrane</keyword>
<accession>A0A1W6P2Z7</accession>
<evidence type="ECO:0000256" key="4">
    <source>
        <dbReference type="ARBA" id="ARBA00023136"/>
    </source>
</evidence>
<feature type="transmembrane region" description="Helical" evidence="5">
    <location>
        <begin position="81"/>
        <end position="102"/>
    </location>
</feature>
<dbReference type="OrthoDB" id="5382961at2"/>
<feature type="transmembrane region" description="Helical" evidence="5">
    <location>
        <begin position="28"/>
        <end position="46"/>
    </location>
</feature>
<organism evidence="6 7">
    <name type="scientific">Ketogulonicigenium robustum</name>
    <dbReference type="NCBI Taxonomy" id="92947"/>
    <lineage>
        <taxon>Bacteria</taxon>
        <taxon>Pseudomonadati</taxon>
        <taxon>Pseudomonadota</taxon>
        <taxon>Alphaproteobacteria</taxon>
        <taxon>Rhodobacterales</taxon>
        <taxon>Roseobacteraceae</taxon>
        <taxon>Ketogulonicigenium</taxon>
    </lineage>
</organism>
<feature type="transmembrane region" description="Helical" evidence="5">
    <location>
        <begin position="58"/>
        <end position="75"/>
    </location>
</feature>
<protein>
    <submittedName>
        <fullName evidence="6">DoxX family protein</fullName>
    </submittedName>
</protein>
<evidence type="ECO:0000256" key="1">
    <source>
        <dbReference type="ARBA" id="ARBA00004141"/>
    </source>
</evidence>